<feature type="signal peptide" evidence="2">
    <location>
        <begin position="1"/>
        <end position="19"/>
    </location>
</feature>
<reference evidence="5" key="1">
    <citation type="submission" date="2016-07" db="EMBL/GenBank/DDBJ databases">
        <authorList>
            <person name="Florea S."/>
            <person name="Webb J.S."/>
            <person name="Jaromczyk J."/>
            <person name="Schardl C.L."/>
        </authorList>
    </citation>
    <scope>NUCLEOTIDE SEQUENCE [LARGE SCALE GENOMIC DNA]</scope>
    <source>
        <strain evidence="5">CC-VM-7</strain>
    </source>
</reference>
<proteinExistence type="predicted"/>
<dbReference type="Gene3D" id="2.180.10.10">
    <property type="entry name" value="RHS repeat-associated core"/>
    <property type="match status" value="1"/>
</dbReference>
<dbReference type="Pfam" id="PF20041">
    <property type="entry name" value="DUF6443"/>
    <property type="match status" value="1"/>
</dbReference>
<evidence type="ECO:0000256" key="2">
    <source>
        <dbReference type="SAM" id="SignalP"/>
    </source>
</evidence>
<dbReference type="PANTHER" id="PTHR32305">
    <property type="match status" value="1"/>
</dbReference>
<dbReference type="NCBIfam" id="TIGR03696">
    <property type="entry name" value="Rhs_assc_core"/>
    <property type="match status" value="1"/>
</dbReference>
<evidence type="ECO:0000313" key="4">
    <source>
        <dbReference type="EMBL" id="OCA75574.1"/>
    </source>
</evidence>
<feature type="region of interest" description="Disordered" evidence="1">
    <location>
        <begin position="1070"/>
        <end position="1184"/>
    </location>
</feature>
<evidence type="ECO:0000256" key="1">
    <source>
        <dbReference type="SAM" id="MobiDB-lite"/>
    </source>
</evidence>
<dbReference type="STRING" id="651561.BBI00_15105"/>
<organism evidence="4 5">
    <name type="scientific">Chryseobacterium arthrosphaerae</name>
    <dbReference type="NCBI Taxonomy" id="651561"/>
    <lineage>
        <taxon>Bacteria</taxon>
        <taxon>Pseudomonadati</taxon>
        <taxon>Bacteroidota</taxon>
        <taxon>Flavobacteriia</taxon>
        <taxon>Flavobacteriales</taxon>
        <taxon>Weeksellaceae</taxon>
        <taxon>Chryseobacterium group</taxon>
        <taxon>Chryseobacterium</taxon>
    </lineage>
</organism>
<dbReference type="InterPro" id="IPR045619">
    <property type="entry name" value="DUF6443"/>
</dbReference>
<feature type="compositionally biased region" description="Basic and acidic residues" evidence="1">
    <location>
        <begin position="1100"/>
        <end position="1137"/>
    </location>
</feature>
<feature type="chain" id="PRO_5008621233" description="DUF6443 domain-containing protein" evidence="2">
    <location>
        <begin position="20"/>
        <end position="1184"/>
    </location>
</feature>
<dbReference type="InterPro" id="IPR050708">
    <property type="entry name" value="T6SS_VgrG/RHS"/>
</dbReference>
<dbReference type="OrthoDB" id="2972467at2"/>
<dbReference type="RefSeq" id="WP_065399529.1">
    <property type="nucleotide sequence ID" value="NZ_JAKYXH010000004.1"/>
</dbReference>
<dbReference type="PANTHER" id="PTHR32305:SF15">
    <property type="entry name" value="PROTEIN RHSA-RELATED"/>
    <property type="match status" value="1"/>
</dbReference>
<evidence type="ECO:0000313" key="5">
    <source>
        <dbReference type="Proteomes" id="UP000093432"/>
    </source>
</evidence>
<feature type="compositionally biased region" description="Basic residues" evidence="1">
    <location>
        <begin position="1175"/>
        <end position="1184"/>
    </location>
</feature>
<keyword evidence="2" id="KW-0732">Signal</keyword>
<accession>A0A1B8ZVI9</accession>
<dbReference type="Proteomes" id="UP000093432">
    <property type="component" value="Unassembled WGS sequence"/>
</dbReference>
<feature type="domain" description="DUF6443" evidence="3">
    <location>
        <begin position="32"/>
        <end position="154"/>
    </location>
</feature>
<dbReference type="InterPro" id="IPR022385">
    <property type="entry name" value="Rhs_assc_core"/>
</dbReference>
<gene>
    <name evidence="4" type="ORF">BBI00_15105</name>
</gene>
<sequence length="1184" mass="134425">MKKIFILICTFFVKNVVCAQITETENYIHKRTYLESVTTTSTTAKQIESIQYFDGLGRSKQITNVKASPQGKDVVTHIEYDQFGRQIKNYLPVPQNGTLNGGIVSDPLGNASSVYGGEKIYSEKILENSPLDRIQQQIREGNDWSNKPVKYEYNTASVADEVRKFTVVTTWENGATKSVLGENWLYTDNQLYKNTIIDEDGNKKIEFKNRKGQLIMVRKDGGASTYYVYNEYDQLAWILPPIASMRGDIVSNIVKHDELCYQYRYDGRGRLVEKKLPGKGWEYVVYDKQDRLVATQDAELRKKGQWLYTKYDPLGRVAITGICTGGERLQEQGLANGYGLNNVNRINTAFFERQGMNVYYDNPDSTYPNSTKWVTLLSLNYYDTYPAYNFNPAFPDNTPEMTVLTGSPSSDGRSTKGLSLMNLVKNIEDDNWTKNYTYYDIKGRVVGTHSINHLGGYTRVLSDLDFSGMPKVTITKHKRITTDIEKVITETFDYDHQNRLLVHKHQIDNNPVEILTQNKYNELSQLETKKVGGINIAAPLQTIGYKYNIRGWLTQINDPDNLGTDLFGYKINYNKIEGLEIPNQDYPDLKVKAKYNGNIAEISWKTLTEENEPLKRYGYSYDNLNRLSAGFYQKTGQENFKEFFEIIDYDLNGNIQRLKRSDFALAGTNIARVIDNLKYDYTGNKLVKITDEQQNPSGYPYLANPNTLLYDDNGNMTSHPDKDISSIEYNYLNLPKQITRSSDITKYVYRADGTKIKKFFGNKLEVDYLNGFQYKSTFDFESWSGDGTYNPDPNEIPVVKLRIIPTDEGYFDALKGQYVYNFTDHLGNVRVSYSDTNKDGIIQPRSYIVTECKPKMGCMDNWKDGEILDINNYYPFGLIHNYNGTTQNAYQYKYNGKELQETGMYDYGARFYMPDLGRWGGIDPKSQYTHETYSYVWNNPIQFIDPTGMMAETFGIIAYPNRDGAFNGEIVKDSDGEFIWNGTNWIDTKDGSSLSTTVTLIGKAKSSDSGPGSLALSALMVSQFDSPAPGPADVVGAFMLLGAGVWWTVNQFTIPSTGYTTIADPGAGMRNLNSESDAEDTDVNGVKVPKEEKDFDDVWNDAKDGDPTKGKSTQKEKDISDWEQDSKIKLQNEKEINTKFGKGRTGLDSNGNRVNVRPGSKGANGGNPTIERIKNGRYQKIRYK</sequence>
<evidence type="ECO:0000259" key="3">
    <source>
        <dbReference type="Pfam" id="PF20041"/>
    </source>
</evidence>
<name>A0A1B8ZVI9_9FLAO</name>
<protein>
    <recommendedName>
        <fullName evidence="3">DUF6443 domain-containing protein</fullName>
    </recommendedName>
</protein>
<comment type="caution">
    <text evidence="4">The sequence shown here is derived from an EMBL/GenBank/DDBJ whole genome shotgun (WGS) entry which is preliminary data.</text>
</comment>
<dbReference type="AlphaFoldDB" id="A0A1B8ZVI9"/>
<dbReference type="EMBL" id="MAYG01000001">
    <property type="protein sequence ID" value="OCA75574.1"/>
    <property type="molecule type" value="Genomic_DNA"/>
</dbReference>